<organism evidence="2 3">
    <name type="scientific">Micromonas pusilla virus SP1</name>
    <name type="common">MpV-SP1</name>
    <dbReference type="NCBI Taxonomy" id="373996"/>
    <lineage>
        <taxon>Viruses</taxon>
        <taxon>Varidnaviria</taxon>
        <taxon>Bamfordvirae</taxon>
        <taxon>Nucleocytoviricota</taxon>
        <taxon>Megaviricetes</taxon>
        <taxon>Algavirales</taxon>
        <taxon>Phycodnaviridae</taxon>
        <taxon>Prasinovirus</taxon>
        <taxon>Prasinovirus micromonas</taxon>
    </lineage>
</organism>
<name>G9E5S9_MPSP1</name>
<feature type="compositionally biased region" description="Acidic residues" evidence="1">
    <location>
        <begin position="76"/>
        <end position="112"/>
    </location>
</feature>
<evidence type="ECO:0000313" key="2">
    <source>
        <dbReference type="EMBL" id="AET84998.1"/>
    </source>
</evidence>
<keyword evidence="3" id="KW-1185">Reference proteome</keyword>
<evidence type="ECO:0000313" key="3">
    <source>
        <dbReference type="Proteomes" id="UP000232710"/>
    </source>
</evidence>
<proteinExistence type="predicted"/>
<feature type="region of interest" description="Disordered" evidence="1">
    <location>
        <begin position="71"/>
        <end position="112"/>
    </location>
</feature>
<protein>
    <submittedName>
        <fullName evidence="2">Uncharacterized protein</fullName>
    </submittedName>
</protein>
<sequence>MIIDIKCNDGSIQIAKTIHENEDTYKVKFLEQVKRGLFDFTQEIEIVEKGSVSGFYDVEHLEETGLYIPTPNGYELIDDSEDEDYECSDEDEDEDDVSLVDEDDVSLVDEDT</sequence>
<accession>G9E5S9</accession>
<dbReference type="Proteomes" id="UP000232710">
    <property type="component" value="Segment"/>
</dbReference>
<organismHost>
    <name type="scientific">Micromonas pusilla</name>
    <name type="common">Picoplanktonic green alga</name>
    <name type="synonym">Chromulina pusilla</name>
    <dbReference type="NCBI Taxonomy" id="38833"/>
</organismHost>
<evidence type="ECO:0000256" key="1">
    <source>
        <dbReference type="SAM" id="MobiDB-lite"/>
    </source>
</evidence>
<dbReference type="EMBL" id="JF974320">
    <property type="protein sequence ID" value="AET84998.1"/>
    <property type="molecule type" value="Genomic_DNA"/>
</dbReference>
<gene>
    <name evidence="2" type="ORF">MPXG_00200</name>
</gene>
<reference evidence="2 3" key="1">
    <citation type="submission" date="2010-12" db="EMBL/GenBank/DDBJ databases">
        <title>The Genome Sequence of Micromonas pusilla virus SP1.</title>
        <authorList>
            <consortium name="The Broad Institute Genome Sequencing Platform"/>
            <person name="Henn M.R."/>
            <person name="Suttle C."/>
            <person name="Winget D."/>
            <person name="Chan A."/>
            <person name="Levin J."/>
            <person name="Malboeuf C."/>
            <person name="Casali M."/>
            <person name="Russ C."/>
            <person name="Lennon N."/>
            <person name="Chapman S.B."/>
            <person name="Erlich R."/>
            <person name="Young S.K."/>
            <person name="Yandava C."/>
            <person name="Zeng Q."/>
            <person name="Alvarado L."/>
            <person name="Anderson S."/>
            <person name="Berlin A."/>
            <person name="Chen Z."/>
            <person name="Freedman E."/>
            <person name="Gellesch M."/>
            <person name="Goldberg J."/>
            <person name="Green L."/>
            <person name="Griggs A."/>
            <person name="Gujja S."/>
            <person name="Heilman E.R."/>
            <person name="Heiman D."/>
            <person name="Hollinger A."/>
            <person name="Howarth C."/>
            <person name="Larson L."/>
            <person name="Mehta T."/>
            <person name="Pearson M."/>
            <person name="Roberts A."/>
            <person name="Ryan E."/>
            <person name="Saif S."/>
            <person name="Shea T."/>
            <person name="Shenoy N."/>
            <person name="Sisk P."/>
            <person name="Stolte C."/>
            <person name="Sykes S."/>
            <person name="White J."/>
            <person name="Haas B."/>
            <person name="Nusbaum C."/>
            <person name="Birren B."/>
        </authorList>
    </citation>
    <scope>NUCLEOTIDE SEQUENCE [LARGE SCALE GENOMIC DNA]</scope>
    <source>
        <strain evidence="2 3">SP1</strain>
    </source>
</reference>